<dbReference type="InterPro" id="IPR008979">
    <property type="entry name" value="Galactose-bd-like_sf"/>
</dbReference>
<comment type="similarity">
    <text evidence="1">Belongs to the glycosyl hydrolase 10 (cellulase F) family.</text>
</comment>
<keyword evidence="8" id="KW-1185">Reference proteome</keyword>
<accession>A0AAW1GNH2</accession>
<evidence type="ECO:0000256" key="1">
    <source>
        <dbReference type="ARBA" id="ARBA00007495"/>
    </source>
</evidence>
<dbReference type="AlphaFoldDB" id="A0AAW1GNH2"/>
<dbReference type="SUPFAM" id="SSF51445">
    <property type="entry name" value="(Trans)glycosidases"/>
    <property type="match status" value="1"/>
</dbReference>
<dbReference type="GO" id="GO:0000272">
    <property type="term" value="P:polysaccharide catabolic process"/>
    <property type="evidence" value="ECO:0007669"/>
    <property type="project" value="UniProtKB-KW"/>
</dbReference>
<comment type="caution">
    <text evidence="7">The sequence shown here is derived from an EMBL/GenBank/DDBJ whole genome shotgun (WGS) entry which is preliminary data.</text>
</comment>
<dbReference type="Proteomes" id="UP001443914">
    <property type="component" value="Unassembled WGS sequence"/>
</dbReference>
<dbReference type="EMBL" id="JBDFQZ010000014">
    <property type="protein sequence ID" value="KAK9664498.1"/>
    <property type="molecule type" value="Genomic_DNA"/>
</dbReference>
<dbReference type="InterPro" id="IPR044846">
    <property type="entry name" value="GH10"/>
</dbReference>
<evidence type="ECO:0000256" key="4">
    <source>
        <dbReference type="ARBA" id="ARBA00023277"/>
    </source>
</evidence>
<keyword evidence="5" id="KW-0624">Polysaccharide degradation</keyword>
<dbReference type="SUPFAM" id="SSF49785">
    <property type="entry name" value="Galactose-binding domain-like"/>
    <property type="match status" value="1"/>
</dbReference>
<dbReference type="PROSITE" id="PS51760">
    <property type="entry name" value="GH10_2"/>
    <property type="match status" value="1"/>
</dbReference>
<dbReference type="GO" id="GO:0031176">
    <property type="term" value="F:endo-1,4-beta-xylanase activity"/>
    <property type="evidence" value="ECO:0007669"/>
    <property type="project" value="UniProtKB-ARBA"/>
</dbReference>
<dbReference type="InterPro" id="IPR001000">
    <property type="entry name" value="GH10_dom"/>
</dbReference>
<evidence type="ECO:0000313" key="7">
    <source>
        <dbReference type="EMBL" id="KAK9664498.1"/>
    </source>
</evidence>
<dbReference type="Gene3D" id="3.20.20.80">
    <property type="entry name" value="Glycosidases"/>
    <property type="match status" value="1"/>
</dbReference>
<keyword evidence="3" id="KW-0378">Hydrolase</keyword>
<reference evidence="7" key="1">
    <citation type="submission" date="2024-03" db="EMBL/GenBank/DDBJ databases">
        <title>WGS assembly of Saponaria officinalis var. Norfolk2.</title>
        <authorList>
            <person name="Jenkins J."/>
            <person name="Shu S."/>
            <person name="Grimwood J."/>
            <person name="Barry K."/>
            <person name="Goodstein D."/>
            <person name="Schmutz J."/>
            <person name="Leebens-Mack J."/>
            <person name="Osbourn A."/>
        </authorList>
    </citation>
    <scope>NUCLEOTIDE SEQUENCE [LARGE SCALE GENOMIC DNA]</scope>
    <source>
        <strain evidence="7">JIC</strain>
    </source>
</reference>
<keyword evidence="2" id="KW-0677">Repeat</keyword>
<dbReference type="InterPro" id="IPR003305">
    <property type="entry name" value="CenC_carb-bd"/>
</dbReference>
<dbReference type="Pfam" id="PF00331">
    <property type="entry name" value="Glyco_hydro_10"/>
    <property type="match status" value="1"/>
</dbReference>
<dbReference type="PANTHER" id="PTHR31490:SF52">
    <property type="entry name" value="ENDO-1,4-BETA-XYLANASE 5-RELATED"/>
    <property type="match status" value="1"/>
</dbReference>
<sequence>MSTSLICICIESVKNSKIESFFCRMKIGFLLWHACILLFTSGYASEDVPYDYSATTECLEEPWKVQYGNGGIIYNSEFNSGTKGWTVFGEGTIEERISKNGNKFIVARNRSRPSDSPSQDVTLIEDMYYAFSAWVQVSEGSEIVSVVFRGRNGENVTLHGGTVIAEKGCWSMLKGGVISNFSGLADITFETVNAGVEVWVDSVALWPFTRTQWRSHHQESISKVRKSRVKFHVADENNVAVDGATISLKQIKPAFPIGCEINANILNHTSYRNWFKSRFTVTAFGNEMKWYSNEKTRGLENYTVSDAMLHFCEQNNISVRGHNVVWDDPRYQPDWITNRTTRQDLEDASFKRTKSVVSRYKGKLIAWDVVNENLHFRFYEDKFGDENASAEFYAKTYEIDQKPLLFMNEYNTIEYSTDFASIPSKYARKMKSIVAYYRHNYGNKTLPMAVGLQSRFGSGQPNLVYMRAGMDYLASMGFPLWLTEVFLNKGQDQEYYLEDVLREGYSHPAVEGIVIWPTSPFSKDCQMCLTDETFKNTPNGDIVDKLIKLWNSEALEMTTDSQGLSETSLFHGDYEVVVRHPNTRSSTKSKLKVSKKSAENLCVKSAASAPNLSVSV</sequence>
<evidence type="ECO:0000256" key="5">
    <source>
        <dbReference type="ARBA" id="ARBA00023326"/>
    </source>
</evidence>
<organism evidence="7 8">
    <name type="scientific">Saponaria officinalis</name>
    <name type="common">Common soapwort</name>
    <name type="synonym">Lychnis saponaria</name>
    <dbReference type="NCBI Taxonomy" id="3572"/>
    <lineage>
        <taxon>Eukaryota</taxon>
        <taxon>Viridiplantae</taxon>
        <taxon>Streptophyta</taxon>
        <taxon>Embryophyta</taxon>
        <taxon>Tracheophyta</taxon>
        <taxon>Spermatophyta</taxon>
        <taxon>Magnoliopsida</taxon>
        <taxon>eudicotyledons</taxon>
        <taxon>Gunneridae</taxon>
        <taxon>Pentapetalae</taxon>
        <taxon>Caryophyllales</taxon>
        <taxon>Caryophyllaceae</taxon>
        <taxon>Caryophylleae</taxon>
        <taxon>Saponaria</taxon>
    </lineage>
</organism>
<dbReference type="SMART" id="SM00633">
    <property type="entry name" value="Glyco_10"/>
    <property type="match status" value="1"/>
</dbReference>
<name>A0AAW1GNH2_SAPOF</name>
<gene>
    <name evidence="7" type="ORF">RND81_14G046700</name>
</gene>
<protein>
    <recommendedName>
        <fullName evidence="6">GH10 domain-containing protein</fullName>
    </recommendedName>
</protein>
<dbReference type="InterPro" id="IPR017853">
    <property type="entry name" value="GH"/>
</dbReference>
<feature type="domain" description="GH10" evidence="6">
    <location>
        <begin position="245"/>
        <end position="546"/>
    </location>
</feature>
<dbReference type="Pfam" id="PF02018">
    <property type="entry name" value="CBM_4_9"/>
    <property type="match status" value="1"/>
</dbReference>
<evidence type="ECO:0000313" key="8">
    <source>
        <dbReference type="Proteomes" id="UP001443914"/>
    </source>
</evidence>
<proteinExistence type="inferred from homology"/>
<dbReference type="Gene3D" id="2.60.120.260">
    <property type="entry name" value="Galactose-binding domain-like"/>
    <property type="match status" value="1"/>
</dbReference>
<dbReference type="PANTHER" id="PTHR31490">
    <property type="entry name" value="GLYCOSYL HYDROLASE"/>
    <property type="match status" value="1"/>
</dbReference>
<evidence type="ECO:0000256" key="3">
    <source>
        <dbReference type="ARBA" id="ARBA00022801"/>
    </source>
</evidence>
<evidence type="ECO:0000259" key="6">
    <source>
        <dbReference type="PROSITE" id="PS51760"/>
    </source>
</evidence>
<keyword evidence="4" id="KW-0119">Carbohydrate metabolism</keyword>
<evidence type="ECO:0000256" key="2">
    <source>
        <dbReference type="ARBA" id="ARBA00022737"/>
    </source>
</evidence>